<feature type="signal peptide" evidence="3">
    <location>
        <begin position="1"/>
        <end position="21"/>
    </location>
</feature>
<feature type="region of interest" description="Disordered" evidence="1">
    <location>
        <begin position="445"/>
        <end position="466"/>
    </location>
</feature>
<feature type="transmembrane region" description="Helical" evidence="2">
    <location>
        <begin position="421"/>
        <end position="442"/>
    </location>
</feature>
<feature type="chain" id="PRO_5002614110" description="DUF3999 domain-containing protein" evidence="3">
    <location>
        <begin position="22"/>
        <end position="466"/>
    </location>
</feature>
<keyword evidence="2" id="KW-0812">Transmembrane</keyword>
<dbReference type="eggNOG" id="ENOG5031WM6">
    <property type="taxonomic scope" value="Bacteria"/>
</dbReference>
<keyword evidence="2" id="KW-0472">Membrane</keyword>
<proteinExistence type="predicted"/>
<dbReference type="EMBL" id="AP009386">
    <property type="protein sequence ID" value="BAG46878.1"/>
    <property type="molecule type" value="Genomic_DNA"/>
</dbReference>
<gene>
    <name evidence="4" type="ordered locus">BMULJ_05034</name>
</gene>
<dbReference type="KEGG" id="bmu:Bmul_3482"/>
<evidence type="ECO:0000256" key="1">
    <source>
        <dbReference type="SAM" id="MobiDB-lite"/>
    </source>
</evidence>
<evidence type="ECO:0008006" key="6">
    <source>
        <dbReference type="Google" id="ProtNLM"/>
    </source>
</evidence>
<evidence type="ECO:0000313" key="4">
    <source>
        <dbReference type="EMBL" id="BAG46878.1"/>
    </source>
</evidence>
<reference evidence="4 5" key="1">
    <citation type="submission" date="2007-04" db="EMBL/GenBank/DDBJ databases">
        <title>Complete genome sequence of Burkholderia multivorans ATCC 17616.</title>
        <authorList>
            <person name="Ohtsubo Y."/>
            <person name="Yamashita A."/>
            <person name="Kurokawa K."/>
            <person name="Takami H."/>
            <person name="Yuhara S."/>
            <person name="Nishiyama E."/>
            <person name="Endo R."/>
            <person name="Miyazaki R."/>
            <person name="Ono A."/>
            <person name="Yano K."/>
            <person name="Ito M."/>
            <person name="Sota M."/>
            <person name="Yuji N."/>
            <person name="Hattori M."/>
            <person name="Tsuda M."/>
        </authorList>
    </citation>
    <scope>NUCLEOTIDE SEQUENCE [LARGE SCALE GENOMIC DNA]</scope>
    <source>
        <strain evidence="5">ATCC 17616 / 249</strain>
    </source>
</reference>
<sequence>MKPFAALLALSLSTSFATADAATPAERVAQRFALDLDGSAAYYQLTVPQAVYAASRRDDLGDVRVFNGADEPVPYALDARAAAAPAAPPSRAPVHWFALPPSRTARDSAPLGVSVGPDGALRATVAAPAPAKRGGDLVDLSHADGEPDALLVHLRDDSYQGRVAVDASDDLRTWRPLGETQLLKVGTGADLLVQERIALDGARPRYLRLNWLDGAPEIASIDVETRPSDPSAADAAAVPRQWRNAVHVQADDVRGAYRFDTDGAYPVDRVRIDLPQPNTVARATLQSRATPQAPWRDVATAVLFRLQRNGGEQRNPPLTFAANTDRAWRLVVDMRNGGLGGGQPTIAVGWHPAVLTFVARGAPPFTLGVGNASLASTAATRDALLVGLAPEVRPARVGAALPVAEPPPAPVDIDTDATRRYVLWGALIVAVAMLGAIAWRLARGTGTGTGTGDDSRDSGDMRNGGN</sequence>
<keyword evidence="2" id="KW-1133">Transmembrane helix</keyword>
<dbReference type="InterPro" id="IPR025060">
    <property type="entry name" value="DUF3999"/>
</dbReference>
<keyword evidence="3" id="KW-0732">Signal</keyword>
<evidence type="ECO:0000313" key="5">
    <source>
        <dbReference type="Proteomes" id="UP000008815"/>
    </source>
</evidence>
<organism evidence="4 5">
    <name type="scientific">Burkholderia multivorans (strain ATCC 17616 / 249)</name>
    <dbReference type="NCBI Taxonomy" id="395019"/>
    <lineage>
        <taxon>Bacteria</taxon>
        <taxon>Pseudomonadati</taxon>
        <taxon>Pseudomonadota</taxon>
        <taxon>Betaproteobacteria</taxon>
        <taxon>Burkholderiales</taxon>
        <taxon>Burkholderiaceae</taxon>
        <taxon>Burkholderia</taxon>
        <taxon>Burkholderia cepacia complex</taxon>
    </lineage>
</organism>
<dbReference type="STRING" id="395019.BMULJ_05034"/>
<protein>
    <recommendedName>
        <fullName evidence="6">DUF3999 domain-containing protein</fullName>
    </recommendedName>
</protein>
<evidence type="ECO:0000256" key="3">
    <source>
        <dbReference type="SAM" id="SignalP"/>
    </source>
</evidence>
<evidence type="ECO:0000256" key="2">
    <source>
        <dbReference type="SAM" id="Phobius"/>
    </source>
</evidence>
<dbReference type="Proteomes" id="UP000008815">
    <property type="component" value="Chromosome 2"/>
</dbReference>
<name>A0A0H3KWV7_BURM1</name>
<dbReference type="HOGENOM" id="CLU_033800_1_1_4"/>
<dbReference type="Pfam" id="PF13163">
    <property type="entry name" value="DUF3999"/>
    <property type="match status" value="1"/>
</dbReference>
<dbReference type="AlphaFoldDB" id="A0A0H3KWV7"/>
<keyword evidence="5" id="KW-1185">Reference proteome</keyword>
<dbReference type="RefSeq" id="WP_012216423.1">
    <property type="nucleotide sequence ID" value="NC_010086.1"/>
</dbReference>
<accession>A0A0H3KWV7</accession>
<dbReference type="KEGG" id="bmj:BMULJ_05034"/>